<dbReference type="GO" id="GO:0006465">
    <property type="term" value="P:signal peptide processing"/>
    <property type="evidence" value="ECO:0007669"/>
    <property type="project" value="InterPro"/>
</dbReference>
<evidence type="ECO:0000256" key="1">
    <source>
        <dbReference type="ARBA" id="ARBA00004477"/>
    </source>
</evidence>
<organism evidence="9 10">
    <name type="scientific">Porcisia hertigi</name>
    <dbReference type="NCBI Taxonomy" id="2761500"/>
    <lineage>
        <taxon>Eukaryota</taxon>
        <taxon>Discoba</taxon>
        <taxon>Euglenozoa</taxon>
        <taxon>Kinetoplastea</taxon>
        <taxon>Metakinetoplastina</taxon>
        <taxon>Trypanosomatida</taxon>
        <taxon>Trypanosomatidae</taxon>
        <taxon>Leishmaniinae</taxon>
        <taxon>Porcisia</taxon>
    </lineage>
</organism>
<dbReference type="GO" id="GO:0005787">
    <property type="term" value="C:signal peptidase complex"/>
    <property type="evidence" value="ECO:0007669"/>
    <property type="project" value="InterPro"/>
</dbReference>
<dbReference type="KEGG" id="phet:94290800"/>
<accession>A0A836LAJ0</accession>
<feature type="transmembrane region" description="Helical" evidence="8">
    <location>
        <begin position="59"/>
        <end position="85"/>
    </location>
</feature>
<comment type="subcellular location">
    <subcellularLocation>
        <location evidence="1">Endoplasmic reticulum membrane</location>
        <topology evidence="1">Multi-pass membrane protein</topology>
    </subcellularLocation>
</comment>
<comment type="caution">
    <text evidence="9">The sequence shown here is derived from an EMBL/GenBank/DDBJ whole genome shotgun (WGS) entry which is preliminary data.</text>
</comment>
<dbReference type="AlphaFoldDB" id="A0A836LAJ0"/>
<evidence type="ECO:0000256" key="3">
    <source>
        <dbReference type="ARBA" id="ARBA00022692"/>
    </source>
</evidence>
<feature type="compositionally biased region" description="Basic and acidic residues" evidence="7">
    <location>
        <begin position="136"/>
        <end position="145"/>
    </location>
</feature>
<gene>
    <name evidence="9" type="ORF">JKF63_04745</name>
</gene>
<feature type="region of interest" description="Disordered" evidence="7">
    <location>
        <begin position="118"/>
        <end position="145"/>
    </location>
</feature>
<name>A0A836LAJ0_9TRYP</name>
<keyword evidence="4" id="KW-0256">Endoplasmic reticulum</keyword>
<protein>
    <submittedName>
        <fullName evidence="9">Uncharacterized protein</fullName>
    </submittedName>
</protein>
<evidence type="ECO:0000256" key="5">
    <source>
        <dbReference type="ARBA" id="ARBA00022989"/>
    </source>
</evidence>
<reference evidence="9 10" key="1">
    <citation type="submission" date="2021-02" db="EMBL/GenBank/DDBJ databases">
        <title>Porcisia hertigi Genome sequencing and assembly.</title>
        <authorList>
            <person name="Almutairi H."/>
            <person name="Gatherer D."/>
        </authorList>
    </citation>
    <scope>NUCLEOTIDE SEQUENCE [LARGE SCALE GENOMIC DNA]</scope>
    <source>
        <strain evidence="9 10">C119</strain>
    </source>
</reference>
<dbReference type="InterPro" id="IPR009542">
    <property type="entry name" value="Spc1/SPCS1"/>
</dbReference>
<sequence>METVPEPVAHPVASASRKVHPVARWVAGLLSPMSLQDQCYCTDWFQRILWGSLAFSFPLAYFTGTVLITVGGVCAATVVCLVLFVPNWYQHSDPALKYANDTQVYHYYQQYNAAKKSAREASSSSKKVMDVSPPLPEEKLRRATA</sequence>
<dbReference type="OrthoDB" id="263893at2759"/>
<evidence type="ECO:0000256" key="2">
    <source>
        <dbReference type="ARBA" id="ARBA00005245"/>
    </source>
</evidence>
<evidence type="ECO:0000256" key="7">
    <source>
        <dbReference type="SAM" id="MobiDB-lite"/>
    </source>
</evidence>
<keyword evidence="10" id="KW-1185">Reference proteome</keyword>
<keyword evidence="6 8" id="KW-0472">Membrane</keyword>
<dbReference type="Pfam" id="PF06645">
    <property type="entry name" value="SPC12"/>
    <property type="match status" value="1"/>
</dbReference>
<evidence type="ECO:0000256" key="4">
    <source>
        <dbReference type="ARBA" id="ARBA00022824"/>
    </source>
</evidence>
<dbReference type="GeneID" id="94290800"/>
<proteinExistence type="inferred from homology"/>
<evidence type="ECO:0000256" key="6">
    <source>
        <dbReference type="ARBA" id="ARBA00023136"/>
    </source>
</evidence>
<dbReference type="EMBL" id="JAFJZO010000025">
    <property type="protein sequence ID" value="KAG5502972.1"/>
    <property type="molecule type" value="Genomic_DNA"/>
</dbReference>
<evidence type="ECO:0000256" key="8">
    <source>
        <dbReference type="SAM" id="Phobius"/>
    </source>
</evidence>
<keyword evidence="5 8" id="KW-1133">Transmembrane helix</keyword>
<evidence type="ECO:0000313" key="9">
    <source>
        <dbReference type="EMBL" id="KAG5502972.1"/>
    </source>
</evidence>
<dbReference type="RefSeq" id="XP_067756744.1">
    <property type="nucleotide sequence ID" value="XM_067900723.1"/>
</dbReference>
<keyword evidence="3 8" id="KW-0812">Transmembrane</keyword>
<evidence type="ECO:0000313" key="10">
    <source>
        <dbReference type="Proteomes" id="UP000674318"/>
    </source>
</evidence>
<dbReference type="Proteomes" id="UP000674318">
    <property type="component" value="Unassembled WGS sequence"/>
</dbReference>
<comment type="similarity">
    <text evidence="2">Belongs to the SPCS1 family.</text>
</comment>